<feature type="transmembrane region" description="Helical" evidence="7">
    <location>
        <begin position="638"/>
        <end position="665"/>
    </location>
</feature>
<dbReference type="PANTHER" id="PTHR23502">
    <property type="entry name" value="MAJOR FACILITATOR SUPERFAMILY"/>
    <property type="match status" value="1"/>
</dbReference>
<comment type="subcellular location">
    <subcellularLocation>
        <location evidence="1">Membrane</location>
        <topology evidence="1">Multi-pass membrane protein</topology>
    </subcellularLocation>
</comment>
<dbReference type="Proteomes" id="UP000256328">
    <property type="component" value="Unassembled WGS sequence"/>
</dbReference>
<dbReference type="FunFam" id="1.20.1250.20:FF:000082">
    <property type="entry name" value="MFS multidrug transporter, putative"/>
    <property type="match status" value="1"/>
</dbReference>
<dbReference type="SUPFAM" id="SSF103473">
    <property type="entry name" value="MFS general substrate transporter"/>
    <property type="match status" value="1"/>
</dbReference>
<feature type="transmembrane region" description="Helical" evidence="7">
    <location>
        <begin position="569"/>
        <end position="592"/>
    </location>
</feature>
<feature type="region of interest" description="Disordered" evidence="6">
    <location>
        <begin position="141"/>
        <end position="161"/>
    </location>
</feature>
<proteinExistence type="inferred from homology"/>
<keyword evidence="5 7" id="KW-0472">Membrane</keyword>
<feature type="transmembrane region" description="Helical" evidence="7">
    <location>
        <begin position="706"/>
        <end position="729"/>
    </location>
</feature>
<evidence type="ECO:0000313" key="10">
    <source>
        <dbReference type="Proteomes" id="UP000256328"/>
    </source>
</evidence>
<dbReference type="AlphaFoldDB" id="A0A3D8Q9L0"/>
<keyword evidence="4 7" id="KW-1133">Transmembrane helix</keyword>
<dbReference type="PANTHER" id="PTHR23502:SF52">
    <property type="entry name" value="MULTIDRUG TRANSPORTER, PUTATIVE (AFU_ORTHOLOGUE AFUA_2G17730)-RELATED"/>
    <property type="match status" value="1"/>
</dbReference>
<accession>A0A3D8Q9L0</accession>
<evidence type="ECO:0000256" key="2">
    <source>
        <dbReference type="ARBA" id="ARBA00008335"/>
    </source>
</evidence>
<dbReference type="GO" id="GO:0005886">
    <property type="term" value="C:plasma membrane"/>
    <property type="evidence" value="ECO:0007669"/>
    <property type="project" value="TreeGrafter"/>
</dbReference>
<feature type="transmembrane region" description="Helical" evidence="7">
    <location>
        <begin position="296"/>
        <end position="318"/>
    </location>
</feature>
<feature type="domain" description="Major facilitator superfamily (MFS) profile" evidence="8">
    <location>
        <begin position="298"/>
        <end position="732"/>
    </location>
</feature>
<name>A0A3D8Q9L0_9HELO</name>
<dbReference type="EMBL" id="PDLN01000021">
    <property type="protein sequence ID" value="RDW58471.1"/>
    <property type="molecule type" value="Genomic_DNA"/>
</dbReference>
<dbReference type="InterPro" id="IPR036259">
    <property type="entry name" value="MFS_trans_sf"/>
</dbReference>
<feature type="transmembrane region" description="Helical" evidence="7">
    <location>
        <begin position="396"/>
        <end position="417"/>
    </location>
</feature>
<comment type="similarity">
    <text evidence="2">Belongs to the major facilitator superfamily.</text>
</comment>
<comment type="caution">
    <text evidence="9">The sequence shown here is derived from an EMBL/GenBank/DDBJ whole genome shotgun (WGS) entry which is preliminary data.</text>
</comment>
<dbReference type="Pfam" id="PF07690">
    <property type="entry name" value="MFS_1"/>
    <property type="match status" value="1"/>
</dbReference>
<evidence type="ECO:0000256" key="7">
    <source>
        <dbReference type="SAM" id="Phobius"/>
    </source>
</evidence>
<feature type="transmembrane region" description="Helical" evidence="7">
    <location>
        <begin position="530"/>
        <end position="549"/>
    </location>
</feature>
<organism evidence="9 10">
    <name type="scientific">Coleophoma crateriformis</name>
    <dbReference type="NCBI Taxonomy" id="565419"/>
    <lineage>
        <taxon>Eukaryota</taxon>
        <taxon>Fungi</taxon>
        <taxon>Dikarya</taxon>
        <taxon>Ascomycota</taxon>
        <taxon>Pezizomycotina</taxon>
        <taxon>Leotiomycetes</taxon>
        <taxon>Helotiales</taxon>
        <taxon>Dermateaceae</taxon>
        <taxon>Coleophoma</taxon>
    </lineage>
</organism>
<evidence type="ECO:0000256" key="6">
    <source>
        <dbReference type="SAM" id="MobiDB-lite"/>
    </source>
</evidence>
<dbReference type="OrthoDB" id="5403280at2759"/>
<dbReference type="PROSITE" id="PS50850">
    <property type="entry name" value="MFS"/>
    <property type="match status" value="1"/>
</dbReference>
<evidence type="ECO:0000256" key="3">
    <source>
        <dbReference type="ARBA" id="ARBA00022692"/>
    </source>
</evidence>
<feature type="region of interest" description="Disordered" evidence="6">
    <location>
        <begin position="51"/>
        <end position="84"/>
    </location>
</feature>
<evidence type="ECO:0000256" key="5">
    <source>
        <dbReference type="ARBA" id="ARBA00023136"/>
    </source>
</evidence>
<feature type="transmembrane region" description="Helical" evidence="7">
    <location>
        <begin position="338"/>
        <end position="359"/>
    </location>
</feature>
<evidence type="ECO:0000259" key="8">
    <source>
        <dbReference type="PROSITE" id="PS50850"/>
    </source>
</evidence>
<evidence type="ECO:0000256" key="1">
    <source>
        <dbReference type="ARBA" id="ARBA00004141"/>
    </source>
</evidence>
<sequence length="758" mass="84167">MGRWSQYESDEARLPEGMERVGYDADTQTYSYRDQDGSYWEGDPGARWSRRWTSAKEKRVKEKEAEEKGVKEKGGKEKRVKEKGFKEQGTSQLIRSYDFADLFKEKATPSDNMVSWIHRVVAEVGDNEQPTEYYSVQTLVTAGENPPSDTGIRLPGSAPRGDSTIASIRPVSTFSEQTSLSGQGQKTCNTPKPRAIDKMVTKREQRIHVPRVIADVKQTDYRLLFVECKIFRPTAAFNKSRSKFTARKMPNLSDETRDTSSRVSAGSSDDPDIIVLTWDGPNDPENPFNWPLWKKWWVTGLGLFATFISLMNGTMITVAHEAINTKFHVSDAAFPNSYWPIASWGLGGALFSLVLLPIMEDFGVRYVFLSVYSVFILFLIPLGAAQSFATLIVTRFVSGGCVAILANTVAGTISNVFHGNRERTIPISLYITVYLVASSMGPVGGAAIFQFLSWRWIGYIELIWTGVFFPIFVLALPESRGSAILEKRARKLRKEGKNVYTREALDAPPLLNVLLNSIQRPLYMLCTESVVFVGTAWSAFSLGTVYLFTQSVEQVYGELYGWDAIQAGYIQSAIAIGEILGLVFCVFSNRWYYASAARNIEIPNTPIPEARLYSAVVGAFSGVTGGMFIYAWTSYSYIPWIAPTIGLAMVGFGTTCVVVGIINYVIDAYSKFAGSAMGAVGLGENLFIAFLPLAAQSMYTNLGLQWASSLLAFISLVLAMTPFAIFIWGEKIRAKSPFMKEAINDRIDEAVMSDPQEV</sequence>
<dbReference type="InterPro" id="IPR020846">
    <property type="entry name" value="MFS_dom"/>
</dbReference>
<feature type="compositionally biased region" description="Basic and acidic residues" evidence="6">
    <location>
        <begin position="54"/>
        <end position="84"/>
    </location>
</feature>
<feature type="transmembrane region" description="Helical" evidence="7">
    <location>
        <begin position="429"/>
        <end position="450"/>
    </location>
</feature>
<feature type="transmembrane region" description="Helical" evidence="7">
    <location>
        <begin position="672"/>
        <end position="694"/>
    </location>
</feature>
<evidence type="ECO:0000256" key="4">
    <source>
        <dbReference type="ARBA" id="ARBA00022989"/>
    </source>
</evidence>
<dbReference type="GO" id="GO:0022857">
    <property type="term" value="F:transmembrane transporter activity"/>
    <property type="evidence" value="ECO:0007669"/>
    <property type="project" value="InterPro"/>
</dbReference>
<feature type="transmembrane region" description="Helical" evidence="7">
    <location>
        <begin position="366"/>
        <end position="384"/>
    </location>
</feature>
<feature type="compositionally biased region" description="Basic and acidic residues" evidence="6">
    <location>
        <begin position="10"/>
        <end position="21"/>
    </location>
</feature>
<dbReference type="Gene3D" id="1.20.1250.20">
    <property type="entry name" value="MFS general substrate transporter like domains"/>
    <property type="match status" value="1"/>
</dbReference>
<protein>
    <recommendedName>
        <fullName evidence="8">Major facilitator superfamily (MFS) profile domain-containing protein</fullName>
    </recommendedName>
</protein>
<evidence type="ECO:0000313" key="9">
    <source>
        <dbReference type="EMBL" id="RDW58471.1"/>
    </source>
</evidence>
<dbReference type="InterPro" id="IPR011701">
    <property type="entry name" value="MFS"/>
</dbReference>
<feature type="region of interest" description="Disordered" evidence="6">
    <location>
        <begin position="248"/>
        <end position="268"/>
    </location>
</feature>
<feature type="region of interest" description="Disordered" evidence="6">
    <location>
        <begin position="1"/>
        <end position="21"/>
    </location>
</feature>
<feature type="transmembrane region" description="Helical" evidence="7">
    <location>
        <begin position="612"/>
        <end position="632"/>
    </location>
</feature>
<reference evidence="9 10" key="1">
    <citation type="journal article" date="2018" name="IMA Fungus">
        <title>IMA Genome-F 9: Draft genome sequence of Annulohypoxylon stygium, Aspergillus mulundensis, Berkeleyomyces basicola (syn. Thielaviopsis basicola), Ceratocystis smalleyi, two Cercospora beticola strains, Coleophoma cylindrospora, Fusarium fracticaudum, Phialophora cf. hyalina, and Morchella septimelata.</title>
        <authorList>
            <person name="Wingfield B.D."/>
            <person name="Bills G.F."/>
            <person name="Dong Y."/>
            <person name="Huang W."/>
            <person name="Nel W.J."/>
            <person name="Swalarsk-Parry B.S."/>
            <person name="Vaghefi N."/>
            <person name="Wilken P.M."/>
            <person name="An Z."/>
            <person name="de Beer Z.W."/>
            <person name="De Vos L."/>
            <person name="Chen L."/>
            <person name="Duong T.A."/>
            <person name="Gao Y."/>
            <person name="Hammerbacher A."/>
            <person name="Kikkert J.R."/>
            <person name="Li Y."/>
            <person name="Li H."/>
            <person name="Li K."/>
            <person name="Li Q."/>
            <person name="Liu X."/>
            <person name="Ma X."/>
            <person name="Naidoo K."/>
            <person name="Pethybridge S.J."/>
            <person name="Sun J."/>
            <person name="Steenkamp E.T."/>
            <person name="van der Nest M.A."/>
            <person name="van Wyk S."/>
            <person name="Wingfield M.J."/>
            <person name="Xiong C."/>
            <person name="Yue Q."/>
            <person name="Zhang X."/>
        </authorList>
    </citation>
    <scope>NUCLEOTIDE SEQUENCE [LARGE SCALE GENOMIC DNA]</scope>
    <source>
        <strain evidence="9 10">BP5796</strain>
    </source>
</reference>
<gene>
    <name evidence="9" type="ORF">BP5796_12401</name>
</gene>
<keyword evidence="3 7" id="KW-0812">Transmembrane</keyword>
<keyword evidence="10" id="KW-1185">Reference proteome</keyword>
<feature type="transmembrane region" description="Helical" evidence="7">
    <location>
        <begin position="456"/>
        <end position="477"/>
    </location>
</feature>